<evidence type="ECO:0000256" key="11">
    <source>
        <dbReference type="ARBA" id="ARBA00022723"/>
    </source>
</evidence>
<dbReference type="GO" id="GO:0009401">
    <property type="term" value="P:phosphoenolpyruvate-dependent sugar phosphotransferase system"/>
    <property type="evidence" value="ECO:0007669"/>
    <property type="project" value="UniProtKB-KW"/>
</dbReference>
<comment type="cofactor">
    <cofactor evidence="2">
        <name>Mg(2+)</name>
        <dbReference type="ChEBI" id="CHEBI:18420"/>
    </cofactor>
</comment>
<dbReference type="EC" id="2.7.3.9" evidence="5"/>
<evidence type="ECO:0000256" key="1">
    <source>
        <dbReference type="ARBA" id="ARBA00000683"/>
    </source>
</evidence>
<dbReference type="SUPFAM" id="SSF51621">
    <property type="entry name" value="Phosphoenolpyruvate/pyruvate domain"/>
    <property type="match status" value="1"/>
</dbReference>
<keyword evidence="7" id="KW-0963">Cytoplasm</keyword>
<dbReference type="InterPro" id="IPR006318">
    <property type="entry name" value="PTS_EI-like"/>
</dbReference>
<dbReference type="InterPro" id="IPR000121">
    <property type="entry name" value="PEP_util_C"/>
</dbReference>
<keyword evidence="8" id="KW-0762">Sugar transport</keyword>
<dbReference type="Gene3D" id="3.20.20.60">
    <property type="entry name" value="Phosphoenolpyruvate-binding domains"/>
    <property type="match status" value="1"/>
</dbReference>
<organism evidence="15 16">
    <name type="scientific">Candidatus Desulfatibia vada</name>
    <dbReference type="NCBI Taxonomy" id="2841696"/>
    <lineage>
        <taxon>Bacteria</taxon>
        <taxon>Pseudomonadati</taxon>
        <taxon>Thermodesulfobacteriota</taxon>
        <taxon>Desulfobacteria</taxon>
        <taxon>Desulfobacterales</taxon>
        <taxon>Desulfobacterales incertae sedis</taxon>
        <taxon>Candidatus Desulfatibia</taxon>
    </lineage>
</organism>
<evidence type="ECO:0000256" key="5">
    <source>
        <dbReference type="ARBA" id="ARBA00012232"/>
    </source>
</evidence>
<dbReference type="PANTHER" id="PTHR46244:SF6">
    <property type="entry name" value="PHOSPHOENOLPYRUVATE-PROTEIN PHOSPHOTRANSFERASE"/>
    <property type="match status" value="1"/>
</dbReference>
<evidence type="ECO:0000256" key="8">
    <source>
        <dbReference type="ARBA" id="ARBA00022597"/>
    </source>
</evidence>
<dbReference type="InterPro" id="IPR029016">
    <property type="entry name" value="GAF-like_dom_sf"/>
</dbReference>
<reference evidence="15 16" key="1">
    <citation type="submission" date="2020-08" db="EMBL/GenBank/DDBJ databases">
        <title>Bridging the membrane lipid divide: bacteria of the FCB group superphylum have the potential to synthesize archaeal ether lipids.</title>
        <authorList>
            <person name="Villanueva L."/>
            <person name="Von Meijenfeldt F.A.B."/>
            <person name="Westbye A.B."/>
            <person name="Yadav S."/>
            <person name="Hopmans E.C."/>
            <person name="Dutilh B.E."/>
            <person name="Sinninghe Damste J.S."/>
        </authorList>
    </citation>
    <scope>NUCLEOTIDE SEQUENCE [LARGE SCALE GENOMIC DNA]</scope>
    <source>
        <strain evidence="15">NIOZ-UU17</strain>
    </source>
</reference>
<dbReference type="PRINTS" id="PR01736">
    <property type="entry name" value="PHPHTRNFRASE"/>
</dbReference>
<dbReference type="EMBL" id="JACNIG010000271">
    <property type="protein sequence ID" value="MBC8433122.1"/>
    <property type="molecule type" value="Genomic_DNA"/>
</dbReference>
<dbReference type="InterPro" id="IPR036618">
    <property type="entry name" value="PtsI_HPr-bd_sf"/>
</dbReference>
<dbReference type="InterPro" id="IPR036637">
    <property type="entry name" value="Phosphohistidine_dom_sf"/>
</dbReference>
<sequence>MKKKDRRHLSLLCDISELAALLIGSENIQSFFQLAVELVARHMNADVCSIYLFDDVSQELVLKATKGLNPEAVGQIRMKIGEGLVGTTFKQLKPLNEEYASSHPNFKYFKEAREDPFHSFLAVPIARREEKIGVLVVQHRTRSFFNEIDVIAMQAVASQLAGAVGNARLLVGRIRLREEQLPFHRIPEHLKYVIGEVASQGYAFAQATTFDKRQGALVSIEIDTDSEYSLEDFHQALQATAAQLQDLQYRFFQRLPESTALIFTAHLMILKDVRFAGEMENLIKSGVPPPEAIKSVMQRYVELYSSSPHPHIKEKTHDVQDLAGRILRNLIHGIEEDPFLSENRIVIARELYPSDVLKLASEDIKGIILVGGGVTTHVSILARSLEIPMIITNRSELLYIPEGTPVVMDAETGAIYVQPSDDIILSYESRKQTGLKAETLYKEVAAKTFTCDGVRIRLLANINLLHDLVLARELKAEGVGLYRTEFPFLFRSALPSEEEQYVIYKKLFDEMSGNVVTIRTLDIGGDKLPFYSNAGVEANPALGLRAIRFLFRHREIFDQQLRAILRAAAEAANPRIMFPMISSLDEFRQAKQAVYDCMQELAQKKMPHHQTPFIGVLVEIPSVLEIIDDLVAESDFLSIGTNDFVQYMLAVDRANEKVSEFYRPDHPAVLRALAKISKAANGQQKELSICGEMAHEPAYIPFLLGIGVQIFSVYPKFLSSVQKIISAFTISDAKMYADQLLAETTLKGVREALTRLSKTHNLNELK</sequence>
<comment type="similarity">
    <text evidence="4">Belongs to the PEP-utilizing enzyme family.</text>
</comment>
<dbReference type="Proteomes" id="UP000605201">
    <property type="component" value="Unassembled WGS sequence"/>
</dbReference>
<keyword evidence="12" id="KW-0418">Kinase</keyword>
<dbReference type="PANTHER" id="PTHR46244">
    <property type="entry name" value="PHOSPHOENOLPYRUVATE-PROTEIN PHOSPHOTRANSFERASE"/>
    <property type="match status" value="1"/>
</dbReference>
<evidence type="ECO:0000256" key="9">
    <source>
        <dbReference type="ARBA" id="ARBA00022679"/>
    </source>
</evidence>
<evidence type="ECO:0000259" key="14">
    <source>
        <dbReference type="SMART" id="SM00065"/>
    </source>
</evidence>
<keyword evidence="10" id="KW-0598">Phosphotransferase system</keyword>
<evidence type="ECO:0000256" key="3">
    <source>
        <dbReference type="ARBA" id="ARBA00004496"/>
    </source>
</evidence>
<keyword evidence="9 15" id="KW-0808">Transferase</keyword>
<dbReference type="Pfam" id="PF02896">
    <property type="entry name" value="PEP-utilizers_C"/>
    <property type="match status" value="1"/>
</dbReference>
<dbReference type="SUPFAM" id="SSF47831">
    <property type="entry name" value="Enzyme I of the PEP:sugar phosphotransferase system HPr-binding (sub)domain"/>
    <property type="match status" value="1"/>
</dbReference>
<dbReference type="InterPro" id="IPR015813">
    <property type="entry name" value="Pyrv/PenolPyrv_kinase-like_dom"/>
</dbReference>
<evidence type="ECO:0000256" key="7">
    <source>
        <dbReference type="ARBA" id="ARBA00022490"/>
    </source>
</evidence>
<dbReference type="SMART" id="SM00065">
    <property type="entry name" value="GAF"/>
    <property type="match status" value="1"/>
</dbReference>
<dbReference type="GO" id="GO:0008965">
    <property type="term" value="F:phosphoenolpyruvate-protein phosphotransferase activity"/>
    <property type="evidence" value="ECO:0007669"/>
    <property type="project" value="UniProtKB-EC"/>
</dbReference>
<dbReference type="SUPFAM" id="SSF52009">
    <property type="entry name" value="Phosphohistidine domain"/>
    <property type="match status" value="1"/>
</dbReference>
<feature type="domain" description="GAF" evidence="14">
    <location>
        <begin position="27"/>
        <end position="174"/>
    </location>
</feature>
<protein>
    <recommendedName>
        <fullName evidence="5">phosphoenolpyruvate--protein phosphotransferase</fullName>
        <ecNumber evidence="5">2.7.3.9</ecNumber>
    </recommendedName>
</protein>
<dbReference type="Pfam" id="PF01590">
    <property type="entry name" value="GAF"/>
    <property type="match status" value="1"/>
</dbReference>
<dbReference type="Gene3D" id="3.50.30.10">
    <property type="entry name" value="Phosphohistidine domain"/>
    <property type="match status" value="1"/>
</dbReference>
<evidence type="ECO:0000256" key="13">
    <source>
        <dbReference type="ARBA" id="ARBA00022842"/>
    </source>
</evidence>
<dbReference type="GO" id="GO:0016301">
    <property type="term" value="F:kinase activity"/>
    <property type="evidence" value="ECO:0007669"/>
    <property type="project" value="UniProtKB-KW"/>
</dbReference>
<dbReference type="InterPro" id="IPR008279">
    <property type="entry name" value="PEP-util_enz_mobile_dom"/>
</dbReference>
<dbReference type="AlphaFoldDB" id="A0A8J6P5U5"/>
<accession>A0A8J6P5U5</accession>
<evidence type="ECO:0000256" key="10">
    <source>
        <dbReference type="ARBA" id="ARBA00022683"/>
    </source>
</evidence>
<comment type="catalytic activity">
    <reaction evidence="1">
        <text>L-histidyl-[protein] + phosphoenolpyruvate = N(pros)-phospho-L-histidyl-[protein] + pyruvate</text>
        <dbReference type="Rhea" id="RHEA:23880"/>
        <dbReference type="Rhea" id="RHEA-COMP:9745"/>
        <dbReference type="Rhea" id="RHEA-COMP:9746"/>
        <dbReference type="ChEBI" id="CHEBI:15361"/>
        <dbReference type="ChEBI" id="CHEBI:29979"/>
        <dbReference type="ChEBI" id="CHEBI:58702"/>
        <dbReference type="ChEBI" id="CHEBI:64837"/>
        <dbReference type="EC" id="2.7.3.9"/>
    </reaction>
</comment>
<dbReference type="Gene3D" id="1.10.274.10">
    <property type="entry name" value="PtsI, HPr-binding domain"/>
    <property type="match status" value="1"/>
</dbReference>
<dbReference type="NCBIfam" id="TIGR01417">
    <property type="entry name" value="PTS_I_fam"/>
    <property type="match status" value="1"/>
</dbReference>
<evidence type="ECO:0000256" key="2">
    <source>
        <dbReference type="ARBA" id="ARBA00001946"/>
    </source>
</evidence>
<name>A0A8J6P5U5_9BACT</name>
<evidence type="ECO:0000313" key="16">
    <source>
        <dbReference type="Proteomes" id="UP000605201"/>
    </source>
</evidence>
<dbReference type="InterPro" id="IPR050499">
    <property type="entry name" value="PEP-utilizing_PTS_enzyme"/>
</dbReference>
<dbReference type="GO" id="GO:0046872">
    <property type="term" value="F:metal ion binding"/>
    <property type="evidence" value="ECO:0007669"/>
    <property type="project" value="UniProtKB-KW"/>
</dbReference>
<gene>
    <name evidence="15" type="primary">ptsP</name>
    <name evidence="15" type="ORF">H8D96_14535</name>
</gene>
<keyword evidence="13" id="KW-0460">Magnesium</keyword>
<evidence type="ECO:0000256" key="4">
    <source>
        <dbReference type="ARBA" id="ARBA00007837"/>
    </source>
</evidence>
<comment type="subcellular location">
    <subcellularLocation>
        <location evidence="3">Cytoplasm</location>
    </subcellularLocation>
</comment>
<dbReference type="InterPro" id="IPR008731">
    <property type="entry name" value="PTS_EIN"/>
</dbReference>
<dbReference type="SUPFAM" id="SSF55781">
    <property type="entry name" value="GAF domain-like"/>
    <property type="match status" value="1"/>
</dbReference>
<evidence type="ECO:0000313" key="15">
    <source>
        <dbReference type="EMBL" id="MBC8433122.1"/>
    </source>
</evidence>
<evidence type="ECO:0000256" key="12">
    <source>
        <dbReference type="ARBA" id="ARBA00022777"/>
    </source>
</evidence>
<keyword evidence="6" id="KW-0813">Transport</keyword>
<dbReference type="InterPro" id="IPR003018">
    <property type="entry name" value="GAF"/>
</dbReference>
<proteinExistence type="inferred from homology"/>
<dbReference type="Pfam" id="PF05524">
    <property type="entry name" value="PEP-utilisers_N"/>
    <property type="match status" value="1"/>
</dbReference>
<dbReference type="InterPro" id="IPR040442">
    <property type="entry name" value="Pyrv_kinase-like_dom_sf"/>
</dbReference>
<dbReference type="Pfam" id="PF00391">
    <property type="entry name" value="PEP-utilizers"/>
    <property type="match status" value="1"/>
</dbReference>
<comment type="caution">
    <text evidence="15">The sequence shown here is derived from an EMBL/GenBank/DDBJ whole genome shotgun (WGS) entry which is preliminary data.</text>
</comment>
<dbReference type="GO" id="GO:0005737">
    <property type="term" value="C:cytoplasm"/>
    <property type="evidence" value="ECO:0007669"/>
    <property type="project" value="UniProtKB-SubCell"/>
</dbReference>
<evidence type="ECO:0000256" key="6">
    <source>
        <dbReference type="ARBA" id="ARBA00022448"/>
    </source>
</evidence>
<dbReference type="Gene3D" id="3.30.450.40">
    <property type="match status" value="1"/>
</dbReference>
<keyword evidence="11" id="KW-0479">Metal-binding</keyword>